<feature type="transmembrane region" description="Helical" evidence="6">
    <location>
        <begin position="157"/>
        <end position="176"/>
    </location>
</feature>
<organism evidence="8 9">
    <name type="scientific">Microbispora rosea</name>
    <dbReference type="NCBI Taxonomy" id="58117"/>
    <lineage>
        <taxon>Bacteria</taxon>
        <taxon>Bacillati</taxon>
        <taxon>Actinomycetota</taxon>
        <taxon>Actinomycetes</taxon>
        <taxon>Streptosporangiales</taxon>
        <taxon>Streptosporangiaceae</taxon>
        <taxon>Microbispora</taxon>
    </lineage>
</organism>
<evidence type="ECO:0000256" key="1">
    <source>
        <dbReference type="ARBA" id="ARBA00004651"/>
    </source>
</evidence>
<keyword evidence="9" id="KW-1185">Reference proteome</keyword>
<feature type="transmembrane region" description="Helical" evidence="6">
    <location>
        <begin position="320"/>
        <end position="341"/>
    </location>
</feature>
<dbReference type="InterPro" id="IPR052524">
    <property type="entry name" value="MFS_Cyanate_Porter"/>
</dbReference>
<name>A0A1N6Y8K2_9ACTN</name>
<dbReference type="SUPFAM" id="SSF103473">
    <property type="entry name" value="MFS general substrate transporter"/>
    <property type="match status" value="1"/>
</dbReference>
<accession>A0A1N6Y8K2</accession>
<reference evidence="9" key="1">
    <citation type="submission" date="2017-01" db="EMBL/GenBank/DDBJ databases">
        <authorList>
            <person name="Varghese N."/>
            <person name="Submissions S."/>
        </authorList>
    </citation>
    <scope>NUCLEOTIDE SEQUENCE [LARGE SCALE GENOMIC DNA]</scope>
    <source>
        <strain evidence="9">ATCC 12950</strain>
    </source>
</reference>
<feature type="compositionally biased region" description="Basic residues" evidence="5">
    <location>
        <begin position="464"/>
        <end position="476"/>
    </location>
</feature>
<evidence type="ECO:0000256" key="2">
    <source>
        <dbReference type="ARBA" id="ARBA00022692"/>
    </source>
</evidence>
<dbReference type="InterPro" id="IPR036259">
    <property type="entry name" value="MFS_trans_sf"/>
</dbReference>
<feature type="domain" description="Major facilitator superfamily (MFS) profile" evidence="7">
    <location>
        <begin position="29"/>
        <end position="408"/>
    </location>
</feature>
<feature type="transmembrane region" description="Helical" evidence="6">
    <location>
        <begin position="188"/>
        <end position="207"/>
    </location>
</feature>
<dbReference type="InterPro" id="IPR011701">
    <property type="entry name" value="MFS"/>
</dbReference>
<dbReference type="Pfam" id="PF07690">
    <property type="entry name" value="MFS_1"/>
    <property type="match status" value="1"/>
</dbReference>
<evidence type="ECO:0000256" key="3">
    <source>
        <dbReference type="ARBA" id="ARBA00022989"/>
    </source>
</evidence>
<dbReference type="STRING" id="58117.SAMN05421833_10640"/>
<feature type="region of interest" description="Disordered" evidence="5">
    <location>
        <begin position="411"/>
        <end position="476"/>
    </location>
</feature>
<evidence type="ECO:0000313" key="8">
    <source>
        <dbReference type="EMBL" id="SIR10908.1"/>
    </source>
</evidence>
<feature type="transmembrane region" description="Helical" evidence="6">
    <location>
        <begin position="123"/>
        <end position="145"/>
    </location>
</feature>
<evidence type="ECO:0000256" key="5">
    <source>
        <dbReference type="SAM" id="MobiDB-lite"/>
    </source>
</evidence>
<dbReference type="PANTHER" id="PTHR23523:SF2">
    <property type="entry name" value="2-NITROIMIDAZOLE TRANSPORTER"/>
    <property type="match status" value="1"/>
</dbReference>
<sequence length="476" mass="48645">MRGDVAAMSAVVTRRAVLGAPWRAHGGSMAWLIAGGIALAALNLRTAVTSVGTVLDQVSAGLGLSAAMTGLLTTLPVMSFALFGALTPAMSRRMGEHRLLLGAIVLLAAGQAVRSLVDSAVPFMAASAVALAGGAVGNVVIPALIKRHFPRRAGAMTTVYSTALAAGTMVAAAATVPVQQAAGGNWHVALGVWAALAAVAAIPWLALRRGEPERRDTPARAGADGLLRSRLAWAVAGYFGSQSIIAYVMFGWLPLLLRDNGYTAGQAGLVLAVFTGLGIPVSMAVPALASRLSGQRPLVIAFAALYAVGFAGLLTGQALWAWSILVAVGGGTFPLALAMLAMRTRTAAGTAALSAFGQSAGYLIAGAGPITFGLLHQVSGGWALPFGLLFAALAVQVVTGWYAAADRTLEDETSSAPTGRRHDHVSRGVRDLVVGRGRRSAEKARRARAADGGSAARPRLARPAGRRGGHHKSASR</sequence>
<feature type="transmembrane region" description="Helical" evidence="6">
    <location>
        <begin position="231"/>
        <end position="253"/>
    </location>
</feature>
<evidence type="ECO:0000259" key="7">
    <source>
        <dbReference type="PROSITE" id="PS50850"/>
    </source>
</evidence>
<dbReference type="GO" id="GO:0022857">
    <property type="term" value="F:transmembrane transporter activity"/>
    <property type="evidence" value="ECO:0007669"/>
    <property type="project" value="InterPro"/>
</dbReference>
<dbReference type="PROSITE" id="PS50850">
    <property type="entry name" value="MFS"/>
    <property type="match status" value="1"/>
</dbReference>
<evidence type="ECO:0000313" key="9">
    <source>
        <dbReference type="Proteomes" id="UP000186096"/>
    </source>
</evidence>
<feature type="transmembrane region" description="Helical" evidence="6">
    <location>
        <begin position="24"/>
        <end position="44"/>
    </location>
</feature>
<comment type="subcellular location">
    <subcellularLocation>
        <location evidence="1">Cell membrane</location>
        <topology evidence="1">Multi-pass membrane protein</topology>
    </subcellularLocation>
</comment>
<keyword evidence="3 6" id="KW-1133">Transmembrane helix</keyword>
<dbReference type="Gene3D" id="1.20.1250.20">
    <property type="entry name" value="MFS general substrate transporter like domains"/>
    <property type="match status" value="2"/>
</dbReference>
<keyword evidence="4 6" id="KW-0472">Membrane</keyword>
<feature type="transmembrane region" description="Helical" evidence="6">
    <location>
        <begin position="265"/>
        <end position="285"/>
    </location>
</feature>
<feature type="transmembrane region" description="Helical" evidence="6">
    <location>
        <begin position="382"/>
        <end position="404"/>
    </location>
</feature>
<dbReference type="InterPro" id="IPR020846">
    <property type="entry name" value="MFS_dom"/>
</dbReference>
<evidence type="ECO:0000256" key="6">
    <source>
        <dbReference type="SAM" id="Phobius"/>
    </source>
</evidence>
<dbReference type="PANTHER" id="PTHR23523">
    <property type="match status" value="1"/>
</dbReference>
<dbReference type="AlphaFoldDB" id="A0A1N6Y8K2"/>
<dbReference type="EMBL" id="FTNI01000006">
    <property type="protein sequence ID" value="SIR10908.1"/>
    <property type="molecule type" value="Genomic_DNA"/>
</dbReference>
<feature type="transmembrane region" description="Helical" evidence="6">
    <location>
        <begin position="99"/>
        <end position="117"/>
    </location>
</feature>
<dbReference type="Proteomes" id="UP000186096">
    <property type="component" value="Unassembled WGS sequence"/>
</dbReference>
<gene>
    <name evidence="8" type="ORF">SAMN05421833_10640</name>
</gene>
<dbReference type="RefSeq" id="WP_239104937.1">
    <property type="nucleotide sequence ID" value="NZ_FTNI01000006.1"/>
</dbReference>
<dbReference type="GO" id="GO:0005886">
    <property type="term" value="C:plasma membrane"/>
    <property type="evidence" value="ECO:0007669"/>
    <property type="project" value="UniProtKB-SubCell"/>
</dbReference>
<keyword evidence="2 6" id="KW-0812">Transmembrane</keyword>
<feature type="transmembrane region" description="Helical" evidence="6">
    <location>
        <begin position="297"/>
        <end position="314"/>
    </location>
</feature>
<evidence type="ECO:0000256" key="4">
    <source>
        <dbReference type="ARBA" id="ARBA00023136"/>
    </source>
</evidence>
<feature type="transmembrane region" description="Helical" evidence="6">
    <location>
        <begin position="353"/>
        <end position="376"/>
    </location>
</feature>
<feature type="compositionally biased region" description="Low complexity" evidence="5">
    <location>
        <begin position="450"/>
        <end position="463"/>
    </location>
</feature>
<feature type="transmembrane region" description="Helical" evidence="6">
    <location>
        <begin position="64"/>
        <end position="87"/>
    </location>
</feature>
<protein>
    <submittedName>
        <fullName evidence="8">MFS transporter, CP family, cyanate transporter</fullName>
    </submittedName>
</protein>
<proteinExistence type="predicted"/>
<dbReference type="CDD" id="cd17339">
    <property type="entry name" value="MFS_NIMT_CynX_like"/>
    <property type="match status" value="1"/>
</dbReference>